<organism evidence="7 8">
    <name type="scientific">Microvirga brassicacearum</name>
    <dbReference type="NCBI Taxonomy" id="2580413"/>
    <lineage>
        <taxon>Bacteria</taxon>
        <taxon>Pseudomonadati</taxon>
        <taxon>Pseudomonadota</taxon>
        <taxon>Alphaproteobacteria</taxon>
        <taxon>Hyphomicrobiales</taxon>
        <taxon>Methylobacteriaceae</taxon>
        <taxon>Microvirga</taxon>
    </lineage>
</organism>
<keyword evidence="2" id="KW-1003">Cell membrane</keyword>
<comment type="caution">
    <text evidence="7">The sequence shown here is derived from an EMBL/GenBank/DDBJ whole genome shotgun (WGS) entry which is preliminary data.</text>
</comment>
<keyword evidence="5 6" id="KW-0472">Membrane</keyword>
<keyword evidence="8" id="KW-1185">Reference proteome</keyword>
<evidence type="ECO:0000256" key="5">
    <source>
        <dbReference type="ARBA" id="ARBA00023136"/>
    </source>
</evidence>
<dbReference type="EMBL" id="VCMV01000015">
    <property type="protein sequence ID" value="KAB0266817.1"/>
    <property type="molecule type" value="Genomic_DNA"/>
</dbReference>
<feature type="transmembrane region" description="Helical" evidence="6">
    <location>
        <begin position="65"/>
        <end position="89"/>
    </location>
</feature>
<feature type="transmembrane region" description="Helical" evidence="6">
    <location>
        <begin position="12"/>
        <end position="45"/>
    </location>
</feature>
<evidence type="ECO:0000256" key="4">
    <source>
        <dbReference type="ARBA" id="ARBA00022989"/>
    </source>
</evidence>
<name>A0A5N3PAQ3_9HYPH</name>
<evidence type="ECO:0008006" key="9">
    <source>
        <dbReference type="Google" id="ProtNLM"/>
    </source>
</evidence>
<evidence type="ECO:0000256" key="6">
    <source>
        <dbReference type="SAM" id="Phobius"/>
    </source>
</evidence>
<dbReference type="RefSeq" id="WP_150944696.1">
    <property type="nucleotide sequence ID" value="NZ_VCMV01000015.1"/>
</dbReference>
<keyword evidence="3 6" id="KW-0812">Transmembrane</keyword>
<dbReference type="Proteomes" id="UP000325684">
    <property type="component" value="Unassembled WGS sequence"/>
</dbReference>
<evidence type="ECO:0000313" key="8">
    <source>
        <dbReference type="Proteomes" id="UP000325684"/>
    </source>
</evidence>
<gene>
    <name evidence="7" type="ORF">FEZ63_12040</name>
</gene>
<dbReference type="InterPro" id="IPR005171">
    <property type="entry name" value="Cyt_c_oxidase_su4_prok"/>
</dbReference>
<sequence>MNLTAVGQVTRAWGFLVLLTLLNLAAGHSGLSGLAANGLILVAAYAKGRWMLMEFLKLRNVPNGWQILFLCWLSLVTFVSWAAAAIPLLRG</sequence>
<dbReference type="OrthoDB" id="8021463at2"/>
<reference evidence="7 8" key="1">
    <citation type="journal article" date="2019" name="Microorganisms">
        <title>Genome Insights into the Novel Species Microvirga brassicacearum, a Rapeseed Endophyte with Biotechnological Potential.</title>
        <authorList>
            <person name="Jimenez-Gomez A."/>
            <person name="Saati-Santamaria Z."/>
            <person name="Igual J.M."/>
            <person name="Rivas R."/>
            <person name="Mateos P.F."/>
            <person name="Garcia-Fraile P."/>
        </authorList>
    </citation>
    <scope>NUCLEOTIDE SEQUENCE [LARGE SCALE GENOMIC DNA]</scope>
    <source>
        <strain evidence="7 8">CDVBN77</strain>
    </source>
</reference>
<evidence type="ECO:0000256" key="3">
    <source>
        <dbReference type="ARBA" id="ARBA00022692"/>
    </source>
</evidence>
<protein>
    <recommendedName>
        <fullName evidence="9">Cytochrome C oxidase subunit IV</fullName>
    </recommendedName>
</protein>
<accession>A0A5N3PAQ3</accession>
<evidence type="ECO:0000313" key="7">
    <source>
        <dbReference type="EMBL" id="KAB0266817.1"/>
    </source>
</evidence>
<evidence type="ECO:0000256" key="1">
    <source>
        <dbReference type="ARBA" id="ARBA00004651"/>
    </source>
</evidence>
<evidence type="ECO:0000256" key="2">
    <source>
        <dbReference type="ARBA" id="ARBA00022475"/>
    </source>
</evidence>
<keyword evidence="4 6" id="KW-1133">Transmembrane helix</keyword>
<proteinExistence type="predicted"/>
<dbReference type="Pfam" id="PF03626">
    <property type="entry name" value="COX4_pro"/>
    <property type="match status" value="1"/>
</dbReference>
<comment type="subcellular location">
    <subcellularLocation>
        <location evidence="1">Cell membrane</location>
        <topology evidence="1">Multi-pass membrane protein</topology>
    </subcellularLocation>
</comment>
<dbReference type="AlphaFoldDB" id="A0A5N3PAQ3"/>
<dbReference type="GO" id="GO:0005886">
    <property type="term" value="C:plasma membrane"/>
    <property type="evidence" value="ECO:0007669"/>
    <property type="project" value="UniProtKB-SubCell"/>
</dbReference>